<feature type="region of interest" description="Disordered" evidence="1">
    <location>
        <begin position="1"/>
        <end position="175"/>
    </location>
</feature>
<dbReference type="AlphaFoldDB" id="A0A9P4NHI6"/>
<protein>
    <submittedName>
        <fullName evidence="2">Uncharacterized protein</fullName>
    </submittedName>
</protein>
<dbReference type="OrthoDB" id="3022201at2759"/>
<proteinExistence type="predicted"/>
<evidence type="ECO:0000256" key="1">
    <source>
        <dbReference type="SAM" id="MobiDB-lite"/>
    </source>
</evidence>
<sequence length="175" mass="19042">MPTTHRDKIGYSNESERDISSEDHIAAHSSHREGGDSDEAFVKCKPKRAGGEAWHAGGTDPNEPTHVTTQFKNSGKRSGTDHIYESYTDGGKNIGNSSGKAAYGEHNNSLAVAGEDTKDWDSKEGDGRQFANNGEYGRYGSPGTDERRGGNFFSEEEKMGAYEENPGREYDTAGK</sequence>
<organism evidence="2 3">
    <name type="scientific">Tothia fuscella</name>
    <dbReference type="NCBI Taxonomy" id="1048955"/>
    <lineage>
        <taxon>Eukaryota</taxon>
        <taxon>Fungi</taxon>
        <taxon>Dikarya</taxon>
        <taxon>Ascomycota</taxon>
        <taxon>Pezizomycotina</taxon>
        <taxon>Dothideomycetes</taxon>
        <taxon>Pleosporomycetidae</taxon>
        <taxon>Venturiales</taxon>
        <taxon>Cylindrosympodiaceae</taxon>
        <taxon>Tothia</taxon>
    </lineage>
</organism>
<evidence type="ECO:0000313" key="2">
    <source>
        <dbReference type="EMBL" id="KAF2421485.1"/>
    </source>
</evidence>
<evidence type="ECO:0000313" key="3">
    <source>
        <dbReference type="Proteomes" id="UP000800235"/>
    </source>
</evidence>
<dbReference type="Proteomes" id="UP000800235">
    <property type="component" value="Unassembled WGS sequence"/>
</dbReference>
<feature type="compositionally biased region" description="Polar residues" evidence="1">
    <location>
        <begin position="65"/>
        <end position="77"/>
    </location>
</feature>
<name>A0A9P4NHI6_9PEZI</name>
<keyword evidence="3" id="KW-1185">Reference proteome</keyword>
<gene>
    <name evidence="2" type="ORF">EJ08DRAFT_701991</name>
</gene>
<accession>A0A9P4NHI6</accession>
<feature type="compositionally biased region" description="Basic and acidic residues" evidence="1">
    <location>
        <begin position="115"/>
        <end position="127"/>
    </location>
</feature>
<reference evidence="2" key="1">
    <citation type="journal article" date="2020" name="Stud. Mycol.">
        <title>101 Dothideomycetes genomes: a test case for predicting lifestyles and emergence of pathogens.</title>
        <authorList>
            <person name="Haridas S."/>
            <person name="Albert R."/>
            <person name="Binder M."/>
            <person name="Bloem J."/>
            <person name="Labutti K."/>
            <person name="Salamov A."/>
            <person name="Andreopoulos B."/>
            <person name="Baker S."/>
            <person name="Barry K."/>
            <person name="Bills G."/>
            <person name="Bluhm B."/>
            <person name="Cannon C."/>
            <person name="Castanera R."/>
            <person name="Culley D."/>
            <person name="Daum C."/>
            <person name="Ezra D."/>
            <person name="Gonzalez J."/>
            <person name="Henrissat B."/>
            <person name="Kuo A."/>
            <person name="Liang C."/>
            <person name="Lipzen A."/>
            <person name="Lutzoni F."/>
            <person name="Magnuson J."/>
            <person name="Mondo S."/>
            <person name="Nolan M."/>
            <person name="Ohm R."/>
            <person name="Pangilinan J."/>
            <person name="Park H.-J."/>
            <person name="Ramirez L."/>
            <person name="Alfaro M."/>
            <person name="Sun H."/>
            <person name="Tritt A."/>
            <person name="Yoshinaga Y."/>
            <person name="Zwiers L.-H."/>
            <person name="Turgeon B."/>
            <person name="Goodwin S."/>
            <person name="Spatafora J."/>
            <person name="Crous P."/>
            <person name="Grigoriev I."/>
        </authorList>
    </citation>
    <scope>NUCLEOTIDE SEQUENCE</scope>
    <source>
        <strain evidence="2">CBS 130266</strain>
    </source>
</reference>
<feature type="compositionally biased region" description="Basic and acidic residues" evidence="1">
    <location>
        <begin position="1"/>
        <end position="35"/>
    </location>
</feature>
<dbReference type="EMBL" id="MU007098">
    <property type="protein sequence ID" value="KAF2421485.1"/>
    <property type="molecule type" value="Genomic_DNA"/>
</dbReference>
<comment type="caution">
    <text evidence="2">The sequence shown here is derived from an EMBL/GenBank/DDBJ whole genome shotgun (WGS) entry which is preliminary data.</text>
</comment>
<feature type="compositionally biased region" description="Basic and acidic residues" evidence="1">
    <location>
        <begin position="144"/>
        <end position="175"/>
    </location>
</feature>